<dbReference type="AlphaFoldDB" id="A0A1R3G2C6"/>
<evidence type="ECO:0000313" key="2">
    <source>
        <dbReference type="Proteomes" id="UP000187203"/>
    </source>
</evidence>
<dbReference type="OrthoDB" id="959870at2759"/>
<dbReference type="GO" id="GO:0016301">
    <property type="term" value="F:kinase activity"/>
    <property type="evidence" value="ECO:0007669"/>
    <property type="project" value="UniProtKB-KW"/>
</dbReference>
<comment type="caution">
    <text evidence="1">The sequence shown here is derived from an EMBL/GenBank/DDBJ whole genome shotgun (WGS) entry which is preliminary data.</text>
</comment>
<protein>
    <submittedName>
        <fullName evidence="1">G-type lectin S-receptor-like serine/threonine-protein kinase</fullName>
    </submittedName>
</protein>
<organism evidence="1 2">
    <name type="scientific">Corchorus olitorius</name>
    <dbReference type="NCBI Taxonomy" id="93759"/>
    <lineage>
        <taxon>Eukaryota</taxon>
        <taxon>Viridiplantae</taxon>
        <taxon>Streptophyta</taxon>
        <taxon>Embryophyta</taxon>
        <taxon>Tracheophyta</taxon>
        <taxon>Spermatophyta</taxon>
        <taxon>Magnoliopsida</taxon>
        <taxon>eudicotyledons</taxon>
        <taxon>Gunneridae</taxon>
        <taxon>Pentapetalae</taxon>
        <taxon>rosids</taxon>
        <taxon>malvids</taxon>
        <taxon>Malvales</taxon>
        <taxon>Malvaceae</taxon>
        <taxon>Grewioideae</taxon>
        <taxon>Apeibeae</taxon>
        <taxon>Corchorus</taxon>
    </lineage>
</organism>
<name>A0A1R3G2C6_9ROSI</name>
<gene>
    <name evidence="1" type="ORF">COLO4_37354</name>
</gene>
<keyword evidence="2" id="KW-1185">Reference proteome</keyword>
<evidence type="ECO:0000313" key="1">
    <source>
        <dbReference type="EMBL" id="OMO52215.1"/>
    </source>
</evidence>
<accession>A0A1R3G2C6</accession>
<reference evidence="2" key="1">
    <citation type="submission" date="2013-09" db="EMBL/GenBank/DDBJ databases">
        <title>Corchorus olitorius genome sequencing.</title>
        <authorList>
            <person name="Alam M."/>
            <person name="Haque M.S."/>
            <person name="Islam M.S."/>
            <person name="Emdad E.M."/>
            <person name="Islam M.M."/>
            <person name="Ahmed B."/>
            <person name="Halim A."/>
            <person name="Hossen Q.M.M."/>
            <person name="Hossain M.Z."/>
            <person name="Ahmed R."/>
            <person name="Khan M.M."/>
            <person name="Islam R."/>
            <person name="Rashid M.M."/>
            <person name="Khan S.A."/>
            <person name="Rahman M.S."/>
            <person name="Alam M."/>
            <person name="Yahiya A.S."/>
            <person name="Khan M.S."/>
            <person name="Azam M.S."/>
            <person name="Haque T."/>
            <person name="Lashkar M.Z.H."/>
            <person name="Akhand A.I."/>
            <person name="Morshed G."/>
            <person name="Roy S."/>
            <person name="Uddin K.S."/>
            <person name="Rabeya T."/>
            <person name="Hossain A.S."/>
            <person name="Chowdhury A."/>
            <person name="Snigdha A.R."/>
            <person name="Mortoza M.S."/>
            <person name="Matin S.A."/>
            <person name="Hoque S.M.E."/>
            <person name="Islam M.K."/>
            <person name="Roy D.K."/>
            <person name="Haider R."/>
            <person name="Moosa M.M."/>
            <person name="Elias S.M."/>
            <person name="Hasan A.M."/>
            <person name="Jahan S."/>
            <person name="Shafiuddin M."/>
            <person name="Mahmood N."/>
            <person name="Shommy N.S."/>
        </authorList>
    </citation>
    <scope>NUCLEOTIDE SEQUENCE [LARGE SCALE GENOMIC DNA]</scope>
    <source>
        <strain evidence="2">cv. O-4</strain>
    </source>
</reference>
<keyword evidence="1" id="KW-0808">Transferase</keyword>
<proteinExistence type="predicted"/>
<keyword evidence="1" id="KW-0418">Kinase</keyword>
<dbReference type="Proteomes" id="UP000187203">
    <property type="component" value="Unassembled WGS sequence"/>
</dbReference>
<dbReference type="EMBL" id="AWUE01023882">
    <property type="protein sequence ID" value="OMO52215.1"/>
    <property type="molecule type" value="Genomic_DNA"/>
</dbReference>
<sequence>MATVVSMLNSEIENLPSPKPIAFVDRTVTENQCSNNVSITVAEGR</sequence>